<evidence type="ECO:0000256" key="2">
    <source>
        <dbReference type="SAM" id="MobiDB-lite"/>
    </source>
</evidence>
<dbReference type="RefSeq" id="WP_110483539.1">
    <property type="nucleotide sequence ID" value="NZ_QJVC01000001.1"/>
</dbReference>
<proteinExistence type="inferred from homology"/>
<dbReference type="Gene3D" id="1.10.30.50">
    <property type="match status" value="1"/>
</dbReference>
<comment type="similarity">
    <text evidence="1">Belongs to the Rv1128c/1148c/1588c/1702c/1945/3466 family.</text>
</comment>
<dbReference type="GO" id="GO:0004519">
    <property type="term" value="F:endonuclease activity"/>
    <property type="evidence" value="ECO:0007669"/>
    <property type="project" value="InterPro"/>
</dbReference>
<dbReference type="Pfam" id="PF01844">
    <property type="entry name" value="HNH"/>
    <property type="match status" value="1"/>
</dbReference>
<feature type="domain" description="HNH nuclease" evidence="3">
    <location>
        <begin position="569"/>
        <end position="621"/>
    </location>
</feature>
<reference evidence="4 5" key="1">
    <citation type="submission" date="2018-05" db="EMBL/GenBank/DDBJ databases">
        <title>Genetic diversity of glacier-inhabiting Cryobacterium bacteria in China and description of Cryobacterium mengkeensis sp. nov. and Arthrobacter glacialis sp. nov.</title>
        <authorList>
            <person name="Liu Q."/>
            <person name="Xin Y.-H."/>
        </authorList>
    </citation>
    <scope>NUCLEOTIDE SEQUENCE [LARGE SCALE GENOMIC DNA]</scope>
    <source>
        <strain evidence="4 5">B7</strain>
    </source>
</reference>
<gene>
    <name evidence="4" type="ORF">CVS30_01470</name>
</gene>
<dbReference type="EMBL" id="QJVC01000001">
    <property type="protein sequence ID" value="PYI40214.1"/>
    <property type="molecule type" value="Genomic_DNA"/>
</dbReference>
<keyword evidence="5" id="KW-1185">Reference proteome</keyword>
<accession>A0A2V5J0A7</accession>
<evidence type="ECO:0000313" key="4">
    <source>
        <dbReference type="EMBL" id="PYI40214.1"/>
    </source>
</evidence>
<dbReference type="Pfam" id="PF02720">
    <property type="entry name" value="DUF222"/>
    <property type="match status" value="2"/>
</dbReference>
<dbReference type="InterPro" id="IPR002711">
    <property type="entry name" value="HNH"/>
</dbReference>
<evidence type="ECO:0000259" key="3">
    <source>
        <dbReference type="SMART" id="SM00507"/>
    </source>
</evidence>
<dbReference type="InterPro" id="IPR003870">
    <property type="entry name" value="DUF222"/>
</dbReference>
<feature type="region of interest" description="Disordered" evidence="2">
    <location>
        <begin position="391"/>
        <end position="415"/>
    </location>
</feature>
<dbReference type="GO" id="GO:0008270">
    <property type="term" value="F:zinc ion binding"/>
    <property type="evidence" value="ECO:0007669"/>
    <property type="project" value="InterPro"/>
</dbReference>
<protein>
    <recommendedName>
        <fullName evidence="3">HNH nuclease domain-containing protein</fullName>
    </recommendedName>
</protein>
<comment type="caution">
    <text evidence="4">The sequence shown here is derived from an EMBL/GenBank/DDBJ whole genome shotgun (WGS) entry which is preliminary data.</text>
</comment>
<dbReference type="AlphaFoldDB" id="A0A2V5J0A7"/>
<evidence type="ECO:0000256" key="1">
    <source>
        <dbReference type="ARBA" id="ARBA00023450"/>
    </source>
</evidence>
<organism evidence="4 5">
    <name type="scientific">Arthrobacter psychrolactophilus</name>
    <dbReference type="NCBI Taxonomy" id="92442"/>
    <lineage>
        <taxon>Bacteria</taxon>
        <taxon>Bacillati</taxon>
        <taxon>Actinomycetota</taxon>
        <taxon>Actinomycetes</taxon>
        <taxon>Micrococcales</taxon>
        <taxon>Micrococcaceae</taxon>
        <taxon>Arthrobacter</taxon>
    </lineage>
</organism>
<dbReference type="SMART" id="SM00507">
    <property type="entry name" value="HNHc"/>
    <property type="match status" value="1"/>
</dbReference>
<dbReference type="Proteomes" id="UP000247980">
    <property type="component" value="Unassembled WGS sequence"/>
</dbReference>
<name>A0A2V5J0A7_9MICC</name>
<feature type="region of interest" description="Disordered" evidence="2">
    <location>
        <begin position="283"/>
        <end position="362"/>
    </location>
</feature>
<dbReference type="OrthoDB" id="4898965at2"/>
<dbReference type="CDD" id="cd00085">
    <property type="entry name" value="HNHc"/>
    <property type="match status" value="1"/>
</dbReference>
<feature type="region of interest" description="Disordered" evidence="2">
    <location>
        <begin position="449"/>
        <end position="472"/>
    </location>
</feature>
<sequence length="660" mass="72243">METTAMRPGQGGSPRDGKAAGEHIHQLLALAGSLVRTAADSQLETPLGVQLGSLTDHDAAAWAQNLEHLNRYLQGLMVQAAGELSQRVAVGRFQDVGARTAAEYLSSSLKLSRSEATRRIHLAERVLPQSDAFLPFVATERQEVLGSALFSGKVSMEQSLIISGFVDQAAALARAGKIPDDQPRSLEETLTQHAEDEPPYFLRHLGIRAMALLNPDGEKPSESQRLAKQGLFFHKAYKGWVRMDGYLTIPQYEHTMAYIGWASNLKRKDPADQQGDLLQQLLGDSDFEGGTAGESAGDSETAVPEQSLGQNSGQPLWTADTGDTGADCFEPPPRPTRGTPFPTQGWRQPLKPEDIPAKPPDAPEWAIPPVYEGERWFWFPDLSGMNTGWIPRAGDTPAPHTETAEDVDAPSPDPAPAPFWWGSPAPSSTEPADPWPRLVNGIWVPEPGSGERLLGLSSTDPDSTDPATRDRRSDAQKLLDGMIDCLKLAASTDKLPLNGGLKPQLYLSLTQEDLDRKESSGAIFAPYSGRVPLSLFEQDLCGADATELLVDSNGGILDIGRTQRLFTFAQRKILVARDLGCAFPDCMAPPQWTEAHHIIPWQEGGDTSVDNGVLCCSRHHHYLHDRGWTVRLIGNIAWFTPPYSEDINRRERRNTYHRGS</sequence>
<dbReference type="InterPro" id="IPR003615">
    <property type="entry name" value="HNH_nuc"/>
</dbReference>
<evidence type="ECO:0000313" key="5">
    <source>
        <dbReference type="Proteomes" id="UP000247980"/>
    </source>
</evidence>
<dbReference type="GO" id="GO:0003676">
    <property type="term" value="F:nucleic acid binding"/>
    <property type="evidence" value="ECO:0007669"/>
    <property type="project" value="InterPro"/>
</dbReference>